<evidence type="ECO:0000256" key="8">
    <source>
        <dbReference type="PIRSR" id="PIRSR000102-3"/>
    </source>
</evidence>
<dbReference type="NCBIfam" id="TIGR01759">
    <property type="entry name" value="MalateDH-SF1"/>
    <property type="match status" value="1"/>
</dbReference>
<evidence type="ECO:0000256" key="9">
    <source>
        <dbReference type="RuleBase" id="RU003369"/>
    </source>
</evidence>
<keyword evidence="10" id="KW-0816">Tricarboxylic acid cycle</keyword>
<evidence type="ECO:0000256" key="4">
    <source>
        <dbReference type="ARBA" id="ARBA00023002"/>
    </source>
</evidence>
<dbReference type="InterPro" id="IPR001236">
    <property type="entry name" value="Lactate/malate_DH_N"/>
</dbReference>
<evidence type="ECO:0000259" key="12">
    <source>
        <dbReference type="Pfam" id="PF02866"/>
    </source>
</evidence>
<name>Q8I8I5_MASBA</name>
<dbReference type="InterPro" id="IPR010945">
    <property type="entry name" value="Malate_DH_type2"/>
</dbReference>
<dbReference type="InterPro" id="IPR015955">
    <property type="entry name" value="Lactate_DH/Glyco_Ohase_4_C"/>
</dbReference>
<accession>Q8I8I5</accession>
<dbReference type="InterPro" id="IPR001252">
    <property type="entry name" value="Malate_DH_AS"/>
</dbReference>
<feature type="binding site" evidence="8">
    <location>
        <position position="84"/>
    </location>
    <ligand>
        <name>NAD(+)</name>
        <dbReference type="ChEBI" id="CHEBI:57540"/>
    </ligand>
</feature>
<keyword evidence="4 9" id="KW-0560">Oxidoreductase</keyword>
<dbReference type="AlphaFoldDB" id="Q8I8I5"/>
<feature type="domain" description="Lactate/malate dehydrogenase C-terminal" evidence="12">
    <location>
        <begin position="200"/>
        <end position="373"/>
    </location>
</feature>
<dbReference type="Pfam" id="PF00056">
    <property type="entry name" value="Ldh_1_N"/>
    <property type="match status" value="1"/>
</dbReference>
<feature type="binding site" evidence="7">
    <location>
        <position position="175"/>
    </location>
    <ligand>
        <name>substrate</name>
    </ligand>
</feature>
<comment type="similarity">
    <text evidence="2">Belongs to the LDH/MDH superfamily. MDH type 2 family.</text>
</comment>
<evidence type="ECO:0000256" key="10">
    <source>
        <dbReference type="RuleBase" id="RU003405"/>
    </source>
</evidence>
<protein>
    <recommendedName>
        <fullName evidence="3 10">Malate dehydrogenase</fullName>
        <ecNumber evidence="3 10">1.1.1.37</ecNumber>
    </recommendedName>
</protein>
<feature type="binding site" evidence="8">
    <location>
        <begin position="173"/>
        <end position="175"/>
    </location>
    <ligand>
        <name>NAD(+)</name>
        <dbReference type="ChEBI" id="CHEBI:57540"/>
    </ligand>
</feature>
<keyword evidence="5 8" id="KW-0520">NAD</keyword>
<dbReference type="FunFam" id="3.40.50.720:FF:000010">
    <property type="entry name" value="Malate dehydrogenase"/>
    <property type="match status" value="1"/>
</dbReference>
<dbReference type="Gene3D" id="3.40.50.720">
    <property type="entry name" value="NAD(P)-binding Rossmann-like Domain"/>
    <property type="match status" value="1"/>
</dbReference>
<feature type="binding site" evidence="7">
    <location>
        <position position="206"/>
    </location>
    <ligand>
        <name>substrate</name>
    </ligand>
</feature>
<dbReference type="Pfam" id="PF02866">
    <property type="entry name" value="Ldh_1_C"/>
    <property type="match status" value="1"/>
</dbReference>
<comment type="catalytic activity">
    <reaction evidence="10">
        <text>(S)-malate + NAD(+) = oxaloacetate + NADH + H(+)</text>
        <dbReference type="Rhea" id="RHEA:21432"/>
        <dbReference type="ChEBI" id="CHEBI:15378"/>
        <dbReference type="ChEBI" id="CHEBI:15589"/>
        <dbReference type="ChEBI" id="CHEBI:16452"/>
        <dbReference type="ChEBI" id="CHEBI:57540"/>
        <dbReference type="ChEBI" id="CHEBI:57945"/>
        <dbReference type="EC" id="1.1.1.37"/>
    </reaction>
</comment>
<dbReference type="EMBL" id="AY149909">
    <property type="protein sequence ID" value="AAN86689.1"/>
    <property type="molecule type" value="Genomic_DNA"/>
</dbReference>
<dbReference type="GO" id="GO:0006108">
    <property type="term" value="P:malate metabolic process"/>
    <property type="evidence" value="ECO:0007669"/>
    <property type="project" value="InterPro"/>
</dbReference>
<evidence type="ECO:0000313" key="13">
    <source>
        <dbReference type="EMBL" id="AAN86689.1"/>
    </source>
</evidence>
<dbReference type="VEuPathDB" id="AmoebaDB:MBAL_009745"/>
<feature type="domain" description="Lactate/malate dehydrogenase N-terminal" evidence="11">
    <location>
        <begin position="48"/>
        <end position="193"/>
    </location>
</feature>
<dbReference type="SUPFAM" id="SSF56327">
    <property type="entry name" value="LDH C-terminal domain-like"/>
    <property type="match status" value="1"/>
</dbReference>
<evidence type="ECO:0000256" key="6">
    <source>
        <dbReference type="PIRSR" id="PIRSR000102-1"/>
    </source>
</evidence>
<evidence type="ECO:0000256" key="3">
    <source>
        <dbReference type="ARBA" id="ARBA00012995"/>
    </source>
</evidence>
<comment type="function">
    <text evidence="1">Catalyzes the reversible oxidation of malate to oxaloacetate.</text>
</comment>
<dbReference type="PANTHER" id="PTHR23382">
    <property type="entry name" value="MALATE DEHYDROGENASE"/>
    <property type="match status" value="1"/>
</dbReference>
<feature type="active site" description="Proton acceptor" evidence="6">
    <location>
        <position position="231"/>
    </location>
</feature>
<evidence type="ECO:0000259" key="11">
    <source>
        <dbReference type="Pfam" id="PF00056"/>
    </source>
</evidence>
<evidence type="ECO:0000256" key="5">
    <source>
        <dbReference type="ARBA" id="ARBA00023027"/>
    </source>
</evidence>
<reference evidence="13" key="1">
    <citation type="submission" date="2002-09" db="EMBL/GenBank/DDBJ databases">
        <title>Malate dehydrogenases of the amitochondriate protists, Entamoeba histolytica and Mastigamoeba balamuthi.</title>
        <authorList>
            <person name="Ocheretina O."/>
            <person name="Moore D.V."/>
            <person name="Muller M."/>
        </authorList>
    </citation>
    <scope>NUCLEOTIDE SEQUENCE</scope>
    <source>
        <strain evidence="13">ATCC 30984</strain>
    </source>
</reference>
<evidence type="ECO:0000256" key="7">
    <source>
        <dbReference type="PIRSR" id="PIRSR000102-2"/>
    </source>
</evidence>
<evidence type="ECO:0000256" key="2">
    <source>
        <dbReference type="ARBA" id="ARBA00009613"/>
    </source>
</evidence>
<dbReference type="NCBIfam" id="NF003916">
    <property type="entry name" value="PRK05442.1"/>
    <property type="match status" value="1"/>
</dbReference>
<dbReference type="InterPro" id="IPR022383">
    <property type="entry name" value="Lactate/malate_DH_C"/>
</dbReference>
<dbReference type="EC" id="1.1.1.37" evidence="3 10"/>
<dbReference type="GO" id="GO:0030060">
    <property type="term" value="F:L-malate dehydrogenase (NAD+) activity"/>
    <property type="evidence" value="ECO:0007669"/>
    <property type="project" value="UniProtKB-EC"/>
</dbReference>
<feature type="binding site" evidence="8">
    <location>
        <position position="149"/>
    </location>
    <ligand>
        <name>NAD(+)</name>
        <dbReference type="ChEBI" id="CHEBI:57540"/>
    </ligand>
</feature>
<dbReference type="Gene3D" id="3.90.110.10">
    <property type="entry name" value="Lactate dehydrogenase/glycoside hydrolase, family 4, C-terminal"/>
    <property type="match status" value="1"/>
</dbReference>
<evidence type="ECO:0000256" key="1">
    <source>
        <dbReference type="ARBA" id="ARBA00003966"/>
    </source>
</evidence>
<dbReference type="InterPro" id="IPR001557">
    <property type="entry name" value="L-lactate/malate_DH"/>
</dbReference>
<dbReference type="InterPro" id="IPR036291">
    <property type="entry name" value="NAD(P)-bd_dom_sf"/>
</dbReference>
<dbReference type="PROSITE" id="PS00068">
    <property type="entry name" value="MDH"/>
    <property type="match status" value="1"/>
</dbReference>
<dbReference type="GO" id="GO:0006099">
    <property type="term" value="P:tricarboxylic acid cycle"/>
    <property type="evidence" value="ECO:0007669"/>
    <property type="project" value="UniProtKB-KW"/>
</dbReference>
<proteinExistence type="inferred from homology"/>
<dbReference type="FunFam" id="3.90.110.10:FF:000002">
    <property type="entry name" value="Malate dehydrogenase"/>
    <property type="match status" value="1"/>
</dbReference>
<dbReference type="SUPFAM" id="SSF51735">
    <property type="entry name" value="NAD(P)-binding Rossmann-fold domains"/>
    <property type="match status" value="1"/>
</dbReference>
<feature type="binding site" evidence="7">
    <location>
        <position position="136"/>
    </location>
    <ligand>
        <name>substrate</name>
    </ligand>
</feature>
<dbReference type="PIRSF" id="PIRSF000102">
    <property type="entry name" value="Lac_mal_DH"/>
    <property type="match status" value="1"/>
</dbReference>
<sequence>MSCPTRTAAERLHALQTQLYPAVLHSASRAWPKVNTDPLRTHDAAPLHVTLTGGAGQIAYSLAFLIARGQMLGLYQPVVLRLLDLPRPEKQRAQEAVVMELKDCAFGLLRDVVATADPREAFAGAHVVVLVGSSPRAAGQLRRDLLAQNAAIFKAQGKAVSDYADPDVRVLVVANPANTNCLVFSRCAPNIPRTHVSCMTRLDHNRSKAQIAERVGVETRNVHNAIVWGNHSGTQYPDLRFARVDDFPTKGASTPARALINDDEWVFKTFVPTVQQRGYKVIEARKLSSAASAATAACDAIRDWVLGTPAGEMVSMGVVTDGSKYGIAEDLVFSMPVQCSGGEYTVVDNLPVDAESQRRLRASEQELIAERTEAYTLLGLGK</sequence>
<organism evidence="13">
    <name type="scientific">Mastigamoeba balamuthi</name>
    <name type="common">Phreatamoeba balamuthi</name>
    <dbReference type="NCBI Taxonomy" id="108607"/>
    <lineage>
        <taxon>Eukaryota</taxon>
        <taxon>Amoebozoa</taxon>
        <taxon>Evosea</taxon>
        <taxon>Archamoebae</taxon>
        <taxon>Mastigamoebida</taxon>
        <taxon>Mastigamoebidae</taxon>
        <taxon>Mastigamoeba</taxon>
    </lineage>
</organism>
<feature type="binding site" evidence="7">
    <location>
        <position position="142"/>
    </location>
    <ligand>
        <name>substrate</name>
    </ligand>
</feature>